<dbReference type="AlphaFoldDB" id="A0A9D2WSX9"/>
<protein>
    <submittedName>
        <fullName evidence="1">Uncharacterized protein</fullName>
    </submittedName>
</protein>
<evidence type="ECO:0000313" key="1">
    <source>
        <dbReference type="EMBL" id="KAF1086331.1"/>
    </source>
</evidence>
<gene>
    <name evidence="1" type="ORF">SPSYN_00049</name>
</gene>
<reference evidence="1" key="1">
    <citation type="submission" date="2016-02" db="EMBL/GenBank/DDBJ databases">
        <title>Draft Genome Sequence of Sporotomaculum syntrophicum Strain FB, a Syntrophic Benzoate Degrader.</title>
        <authorList>
            <person name="Nobu M.K."/>
            <person name="Narihiro T."/>
            <person name="Qiu Y.-L."/>
            <person name="Ohashi A."/>
            <person name="Liu W.-T."/>
            <person name="Yuji S."/>
        </authorList>
    </citation>
    <scope>NUCLEOTIDE SEQUENCE</scope>
    <source>
        <strain evidence="1">FB</strain>
    </source>
</reference>
<proteinExistence type="predicted"/>
<comment type="caution">
    <text evidence="1">The sequence shown here is derived from an EMBL/GenBank/DDBJ whole genome shotgun (WGS) entry which is preliminary data.</text>
</comment>
<dbReference type="RefSeq" id="WP_161820502.1">
    <property type="nucleotide sequence ID" value="NZ_LSRS01000001.1"/>
</dbReference>
<accession>A0A9D2WSX9</accession>
<sequence>MGSKKKTDGLKPQCRLVGEDGNIFFILGRVRQTLKASGKNEQAQEVSQRVMASGSYDEALRIIMEYVDVE</sequence>
<dbReference type="EMBL" id="LSRS01000001">
    <property type="protein sequence ID" value="KAF1086331.1"/>
    <property type="molecule type" value="Genomic_DNA"/>
</dbReference>
<keyword evidence="2" id="KW-1185">Reference proteome</keyword>
<name>A0A9D2WSX9_9FIRM</name>
<evidence type="ECO:0000313" key="2">
    <source>
        <dbReference type="Proteomes" id="UP000798488"/>
    </source>
</evidence>
<dbReference type="Proteomes" id="UP000798488">
    <property type="component" value="Unassembled WGS sequence"/>
</dbReference>
<organism evidence="1 2">
    <name type="scientific">Sporotomaculum syntrophicum</name>
    <dbReference type="NCBI Taxonomy" id="182264"/>
    <lineage>
        <taxon>Bacteria</taxon>
        <taxon>Bacillati</taxon>
        <taxon>Bacillota</taxon>
        <taxon>Clostridia</taxon>
        <taxon>Eubacteriales</taxon>
        <taxon>Desulfallaceae</taxon>
        <taxon>Sporotomaculum</taxon>
    </lineage>
</organism>
<dbReference type="OrthoDB" id="1912389at2"/>